<protein>
    <submittedName>
        <fullName evidence="3">Class I SAM-dependent methyltransferase</fullName>
    </submittedName>
</protein>
<keyword evidence="3" id="KW-0808">Transferase</keyword>
<feature type="region of interest" description="Disordered" evidence="1">
    <location>
        <begin position="1"/>
        <end position="37"/>
    </location>
</feature>
<dbReference type="RefSeq" id="WP_267638362.1">
    <property type="nucleotide sequence ID" value="NZ_JAODIY010000013.1"/>
</dbReference>
<reference evidence="3 4" key="1">
    <citation type="journal article" date="2014" name="Int. J. Syst. Evol. Microbiol.">
        <title>Complete genome sequence of Corynebacterium casei LMG S-19264T (=DSM 44701T), isolated from a smear-ripened cheese.</title>
        <authorList>
            <consortium name="US DOE Joint Genome Institute (JGI-PGF)"/>
            <person name="Walter F."/>
            <person name="Albersmeier A."/>
            <person name="Kalinowski J."/>
            <person name="Ruckert C."/>
        </authorList>
    </citation>
    <scope>NUCLEOTIDE SEQUENCE [LARGE SCALE GENOMIC DNA]</scope>
    <source>
        <strain evidence="3 4">CGMCC 4.7215</strain>
    </source>
</reference>
<dbReference type="Gene3D" id="3.40.50.150">
    <property type="entry name" value="Vaccinia Virus protein VP39"/>
    <property type="match status" value="1"/>
</dbReference>
<dbReference type="PANTHER" id="PTHR43861:SF1">
    <property type="entry name" value="TRANS-ACONITATE 2-METHYLTRANSFERASE"/>
    <property type="match status" value="1"/>
</dbReference>
<organism evidence="3 4">
    <name type="scientific">Halovenus rubra</name>
    <dbReference type="NCBI Taxonomy" id="869890"/>
    <lineage>
        <taxon>Archaea</taxon>
        <taxon>Methanobacteriati</taxon>
        <taxon>Methanobacteriota</taxon>
        <taxon>Stenosarchaea group</taxon>
        <taxon>Halobacteria</taxon>
        <taxon>Halobacteriales</taxon>
        <taxon>Haloarculaceae</taxon>
        <taxon>Halovenus</taxon>
    </lineage>
</organism>
<gene>
    <name evidence="3" type="ORF">ACFQJ7_02260</name>
</gene>
<dbReference type="AlphaFoldDB" id="A0ABD5X7C6"/>
<keyword evidence="3" id="KW-0489">Methyltransferase</keyword>
<dbReference type="SUPFAM" id="SSF53335">
    <property type="entry name" value="S-adenosyl-L-methionine-dependent methyltransferases"/>
    <property type="match status" value="1"/>
</dbReference>
<dbReference type="PANTHER" id="PTHR43861">
    <property type="entry name" value="TRANS-ACONITATE 2-METHYLTRANSFERASE-RELATED"/>
    <property type="match status" value="1"/>
</dbReference>
<evidence type="ECO:0000256" key="1">
    <source>
        <dbReference type="SAM" id="MobiDB-lite"/>
    </source>
</evidence>
<dbReference type="InterPro" id="IPR029063">
    <property type="entry name" value="SAM-dependent_MTases_sf"/>
</dbReference>
<evidence type="ECO:0000313" key="4">
    <source>
        <dbReference type="Proteomes" id="UP001596414"/>
    </source>
</evidence>
<sequence length="244" mass="27770">MTDNTSTAESTGTTHEETIDWDSFWNTADEDDRNGATPSTHHAIDLLHEFFAEKGVPASFADVGCGPGEVTFEVATAYPETTAVGFDAAESVLTENQTRAREQAVENVDFEHGVLPAFEPDRQFETVFCFGTMAYVEESQQALKQLYNAVEPGGYLIMSYINRNGQRHYQHVVDEPEERIERDPGFDLERFQERFKLVIEGRSTLSYRAIQDAVGTWPRSFWEVTEKPEEPWAWNHVPLVWIPK</sequence>
<evidence type="ECO:0000313" key="3">
    <source>
        <dbReference type="EMBL" id="MFC7124863.1"/>
    </source>
</evidence>
<dbReference type="Pfam" id="PF13847">
    <property type="entry name" value="Methyltransf_31"/>
    <property type="match status" value="1"/>
</dbReference>
<feature type="compositionally biased region" description="Polar residues" evidence="1">
    <location>
        <begin position="1"/>
        <end position="13"/>
    </location>
</feature>
<dbReference type="GO" id="GO:0032259">
    <property type="term" value="P:methylation"/>
    <property type="evidence" value="ECO:0007669"/>
    <property type="project" value="UniProtKB-KW"/>
</dbReference>
<comment type="caution">
    <text evidence="3">The sequence shown here is derived from an EMBL/GenBank/DDBJ whole genome shotgun (WGS) entry which is preliminary data.</text>
</comment>
<name>A0ABD5X7C6_9EURY</name>
<accession>A0ABD5X7C6</accession>
<evidence type="ECO:0000259" key="2">
    <source>
        <dbReference type="Pfam" id="PF13847"/>
    </source>
</evidence>
<feature type="domain" description="Methyltransferase" evidence="2">
    <location>
        <begin position="62"/>
        <end position="177"/>
    </location>
</feature>
<dbReference type="CDD" id="cd02440">
    <property type="entry name" value="AdoMet_MTases"/>
    <property type="match status" value="1"/>
</dbReference>
<proteinExistence type="predicted"/>
<dbReference type="InterPro" id="IPR025714">
    <property type="entry name" value="Methyltranfer_dom"/>
</dbReference>
<dbReference type="EMBL" id="JBHSZQ010000002">
    <property type="protein sequence ID" value="MFC7124863.1"/>
    <property type="molecule type" value="Genomic_DNA"/>
</dbReference>
<dbReference type="Proteomes" id="UP001596414">
    <property type="component" value="Unassembled WGS sequence"/>
</dbReference>
<dbReference type="GO" id="GO:0008168">
    <property type="term" value="F:methyltransferase activity"/>
    <property type="evidence" value="ECO:0007669"/>
    <property type="project" value="UniProtKB-KW"/>
</dbReference>